<evidence type="ECO:0000313" key="2">
    <source>
        <dbReference type="Proteomes" id="UP001174210"/>
    </source>
</evidence>
<dbReference type="EMBL" id="JAROCB010000002">
    <property type="protein sequence ID" value="MDN4597568.1"/>
    <property type="molecule type" value="Genomic_DNA"/>
</dbReference>
<proteinExistence type="predicted"/>
<dbReference type="Proteomes" id="UP001174210">
    <property type="component" value="Unassembled WGS sequence"/>
</dbReference>
<comment type="caution">
    <text evidence="1">The sequence shown here is derived from an EMBL/GenBank/DDBJ whole genome shotgun (WGS) entry which is preliminary data.</text>
</comment>
<name>A0ABT8IY32_9MICO</name>
<accession>A0ABT8IY32</accession>
<organism evidence="1 2">
    <name type="scientific">Leifsonia virtsii</name>
    <dbReference type="NCBI Taxonomy" id="3035915"/>
    <lineage>
        <taxon>Bacteria</taxon>
        <taxon>Bacillati</taxon>
        <taxon>Actinomycetota</taxon>
        <taxon>Actinomycetes</taxon>
        <taxon>Micrococcales</taxon>
        <taxon>Microbacteriaceae</taxon>
        <taxon>Leifsonia</taxon>
    </lineage>
</organism>
<dbReference type="RefSeq" id="WP_301218658.1">
    <property type="nucleotide sequence ID" value="NZ_JAROCB010000002.1"/>
</dbReference>
<protein>
    <submittedName>
        <fullName evidence="1">Uncharacterized protein</fullName>
    </submittedName>
</protein>
<gene>
    <name evidence="1" type="ORF">P5G59_10485</name>
</gene>
<evidence type="ECO:0000313" key="1">
    <source>
        <dbReference type="EMBL" id="MDN4597568.1"/>
    </source>
</evidence>
<keyword evidence="2" id="KW-1185">Reference proteome</keyword>
<reference evidence="1" key="1">
    <citation type="submission" date="2023-03" db="EMBL/GenBank/DDBJ databases">
        <title>MT1 and MT2 Draft Genomes of Novel Species.</title>
        <authorList>
            <person name="Venkateswaran K."/>
        </authorList>
    </citation>
    <scope>NUCLEOTIDE SEQUENCE</scope>
    <source>
        <strain evidence="1">F6_8S_P_1A</strain>
    </source>
</reference>
<sequence>MNGYVLDIAGYSAASFWGYDELGDVLFATVVPDADPAGPALEIVAVTIDQLLDRLDLATGSRHGVARMVLALSRAEVRGSARVWLASRVRLFTDRALIAEASRSDVPWLAAEGRSHPLFEAPLDAMPSCPLCGSVTAS</sequence>